<evidence type="ECO:0000313" key="2">
    <source>
        <dbReference type="EMBL" id="KNZ46180.1"/>
    </source>
</evidence>
<dbReference type="EMBL" id="LAVV01012927">
    <property type="protein sequence ID" value="KNZ46180.1"/>
    <property type="molecule type" value="Genomic_DNA"/>
</dbReference>
<proteinExistence type="predicted"/>
<accession>A0A0L6UEF1</accession>
<feature type="region of interest" description="Disordered" evidence="1">
    <location>
        <begin position="35"/>
        <end position="60"/>
    </location>
</feature>
<name>A0A0L6UEF1_9BASI</name>
<keyword evidence="3" id="KW-1185">Reference proteome</keyword>
<sequence length="135" mass="15153">MMENLDSLSSSQEILDWRSAKDELDVDTSFFDVNSLIPSPENDEESATIPQESSSYSRPKPGYDIILTADKAPNNISLVIDESNILHTKRRANLARALLASVIPRTYRKAMLLSDESSWNQAVDTELEAMKHLKV</sequence>
<dbReference type="VEuPathDB" id="FungiDB:VP01_748g1"/>
<evidence type="ECO:0000313" key="3">
    <source>
        <dbReference type="Proteomes" id="UP000037035"/>
    </source>
</evidence>
<feature type="non-terminal residue" evidence="2">
    <location>
        <position position="135"/>
    </location>
</feature>
<feature type="compositionally biased region" description="Polar residues" evidence="1">
    <location>
        <begin position="48"/>
        <end position="57"/>
    </location>
</feature>
<reference evidence="2 3" key="1">
    <citation type="submission" date="2015-08" db="EMBL/GenBank/DDBJ databases">
        <title>Next Generation Sequencing and Analysis of the Genome of Puccinia sorghi L Schw, the Causal Agent of Maize Common Rust.</title>
        <authorList>
            <person name="Rochi L."/>
            <person name="Burguener G."/>
            <person name="Darino M."/>
            <person name="Turjanski A."/>
            <person name="Kreff E."/>
            <person name="Dieguez M.J."/>
            <person name="Sacco F."/>
        </authorList>
    </citation>
    <scope>NUCLEOTIDE SEQUENCE [LARGE SCALE GENOMIC DNA]</scope>
    <source>
        <strain evidence="2 3">RO10H11247</strain>
    </source>
</reference>
<dbReference type="OrthoDB" id="2514243at2759"/>
<evidence type="ECO:0000256" key="1">
    <source>
        <dbReference type="SAM" id="MobiDB-lite"/>
    </source>
</evidence>
<organism evidence="2 3">
    <name type="scientific">Puccinia sorghi</name>
    <dbReference type="NCBI Taxonomy" id="27349"/>
    <lineage>
        <taxon>Eukaryota</taxon>
        <taxon>Fungi</taxon>
        <taxon>Dikarya</taxon>
        <taxon>Basidiomycota</taxon>
        <taxon>Pucciniomycotina</taxon>
        <taxon>Pucciniomycetes</taxon>
        <taxon>Pucciniales</taxon>
        <taxon>Pucciniaceae</taxon>
        <taxon>Puccinia</taxon>
    </lineage>
</organism>
<dbReference type="Proteomes" id="UP000037035">
    <property type="component" value="Unassembled WGS sequence"/>
</dbReference>
<gene>
    <name evidence="2" type="ORF">VP01_748g1</name>
</gene>
<comment type="caution">
    <text evidence="2">The sequence shown here is derived from an EMBL/GenBank/DDBJ whole genome shotgun (WGS) entry which is preliminary data.</text>
</comment>
<dbReference type="AlphaFoldDB" id="A0A0L6UEF1"/>
<protein>
    <submittedName>
        <fullName evidence="2">Uncharacterized protein</fullName>
    </submittedName>
</protein>